<dbReference type="GO" id="GO:0005085">
    <property type="term" value="F:guanyl-nucleotide exchange factor activity"/>
    <property type="evidence" value="ECO:0007669"/>
    <property type="project" value="UniProtKB-KW"/>
</dbReference>
<evidence type="ECO:0000256" key="3">
    <source>
        <dbReference type="ARBA" id="ARBA00022553"/>
    </source>
</evidence>
<dbReference type="PANTHER" id="PTHR12673:SF82">
    <property type="entry name" value="FYVE, RHOGEF AND PH DOMAIN-CONTAINING PROTEIN 2"/>
    <property type="match status" value="1"/>
</dbReference>
<dbReference type="InterPro" id="IPR011993">
    <property type="entry name" value="PH-like_dom_sf"/>
</dbReference>
<reference evidence="13" key="2">
    <citation type="submission" date="2025-08" db="UniProtKB">
        <authorList>
            <consortium name="Ensembl"/>
        </authorList>
    </citation>
    <scope>IDENTIFICATION</scope>
</reference>
<evidence type="ECO:0000313" key="13">
    <source>
        <dbReference type="Ensembl" id="ENSLACP00000010941.1"/>
    </source>
</evidence>
<dbReference type="InterPro" id="IPR000306">
    <property type="entry name" value="Znf_FYVE"/>
</dbReference>
<name>H3AMS0_LATCH</name>
<dbReference type="PROSITE" id="PS50178">
    <property type="entry name" value="ZF_FYVE"/>
    <property type="match status" value="1"/>
</dbReference>
<keyword evidence="6" id="KW-0677">Repeat</keyword>
<dbReference type="SMART" id="SM00064">
    <property type="entry name" value="FYVE"/>
    <property type="match status" value="1"/>
</dbReference>
<dbReference type="GO" id="GO:0046847">
    <property type="term" value="P:filopodium assembly"/>
    <property type="evidence" value="ECO:0007669"/>
    <property type="project" value="TreeGrafter"/>
</dbReference>
<accession>H3AMS0</accession>
<evidence type="ECO:0000313" key="14">
    <source>
        <dbReference type="Proteomes" id="UP000008672"/>
    </source>
</evidence>
<dbReference type="FunFam" id="2.30.29.30:FF:000102">
    <property type="entry name" value="FYVE, RhoGEF and PH domain-containing protein 4"/>
    <property type="match status" value="1"/>
</dbReference>
<dbReference type="PROSITE" id="PS50003">
    <property type="entry name" value="PH_DOMAIN"/>
    <property type="match status" value="2"/>
</dbReference>
<evidence type="ECO:0000256" key="10">
    <source>
        <dbReference type="PROSITE-ProRule" id="PRU00091"/>
    </source>
</evidence>
<dbReference type="Gene3D" id="3.30.40.10">
    <property type="entry name" value="Zinc/RING finger domain, C3HC4 (zinc finger)"/>
    <property type="match status" value="1"/>
</dbReference>
<dbReference type="GO" id="GO:0005856">
    <property type="term" value="C:cytoskeleton"/>
    <property type="evidence" value="ECO:0007669"/>
    <property type="project" value="UniProtKB-SubCell"/>
</dbReference>
<evidence type="ECO:0000256" key="4">
    <source>
        <dbReference type="ARBA" id="ARBA00022658"/>
    </source>
</evidence>
<proteinExistence type="predicted"/>
<dbReference type="AlphaFoldDB" id="H3AMS0"/>
<keyword evidence="8" id="KW-0862">Zinc</keyword>
<dbReference type="InterPro" id="IPR001849">
    <property type="entry name" value="PH_domain"/>
</dbReference>
<dbReference type="CDD" id="cd15741">
    <property type="entry name" value="FYVE_FGD1_2_4"/>
    <property type="match status" value="1"/>
</dbReference>
<dbReference type="EMBL" id="AFYH01065390">
    <property type="status" value="NOT_ANNOTATED_CDS"/>
    <property type="molecule type" value="Genomic_DNA"/>
</dbReference>
<dbReference type="FunFam" id="3.30.40.10:FF:000061">
    <property type="entry name" value="FYVE, RhoGEF and PH domain containing 1"/>
    <property type="match status" value="1"/>
</dbReference>
<dbReference type="OMA" id="NHINLAM"/>
<evidence type="ECO:0000259" key="11">
    <source>
        <dbReference type="PROSITE" id="PS50003"/>
    </source>
</evidence>
<organism evidence="13 14">
    <name type="scientific">Latimeria chalumnae</name>
    <name type="common">Coelacanth</name>
    <dbReference type="NCBI Taxonomy" id="7897"/>
    <lineage>
        <taxon>Eukaryota</taxon>
        <taxon>Metazoa</taxon>
        <taxon>Chordata</taxon>
        <taxon>Craniata</taxon>
        <taxon>Vertebrata</taxon>
        <taxon>Euteleostomi</taxon>
        <taxon>Coelacanthiformes</taxon>
        <taxon>Coelacanthidae</taxon>
        <taxon>Latimeria</taxon>
    </lineage>
</organism>
<dbReference type="GeneTree" id="ENSGT00940000161251"/>
<evidence type="ECO:0000256" key="8">
    <source>
        <dbReference type="ARBA" id="ARBA00022833"/>
    </source>
</evidence>
<dbReference type="InterPro" id="IPR017455">
    <property type="entry name" value="Znf_FYVE-rel"/>
</dbReference>
<dbReference type="GO" id="GO:0008270">
    <property type="term" value="F:zinc ion binding"/>
    <property type="evidence" value="ECO:0007669"/>
    <property type="project" value="UniProtKB-KW"/>
</dbReference>
<keyword evidence="4" id="KW-0344">Guanine-nucleotide releasing factor</keyword>
<dbReference type="InterPro" id="IPR051092">
    <property type="entry name" value="FYVE_RhoGEF_PH"/>
</dbReference>
<dbReference type="PANTHER" id="PTHR12673">
    <property type="entry name" value="FACIOGENITAL DYSPLASIA PROTEIN"/>
    <property type="match status" value="1"/>
</dbReference>
<sequence length="283" mass="32802">QVKEMNDVEFPNSFLVLGKQKALGLQARSQEEMEAWIQACQEAISQNEQKTESFKAAASIPVQEIQQLTYEKAELGKRAPQWIRDKMVSMCMRCKEQFNPFTRRRHHCRACGYVVCWKCSDYKAKLEYDENRLNRVCRDCYSVLQGQLENEEKEDRKKGILEKDSAEVSGRSLMCSFLQLLDKSGKSGTRGWFVIPRDEPLVLYMYAAPQDVKAQTSIPLLGYQVNELPQNDSRHMFQLVQSKLVYTFVAESEEQKKRWVEIINWVANGENALLGEESDEFDD</sequence>
<evidence type="ECO:0000259" key="12">
    <source>
        <dbReference type="PROSITE" id="PS50178"/>
    </source>
</evidence>
<evidence type="ECO:0008006" key="15">
    <source>
        <dbReference type="Google" id="ProtNLM"/>
    </source>
</evidence>
<evidence type="ECO:0000256" key="2">
    <source>
        <dbReference type="ARBA" id="ARBA00022490"/>
    </source>
</evidence>
<comment type="subcellular location">
    <subcellularLocation>
        <location evidence="1">Cytoplasm</location>
        <location evidence="1">Cytoskeleton</location>
    </subcellularLocation>
</comment>
<evidence type="ECO:0000256" key="5">
    <source>
        <dbReference type="ARBA" id="ARBA00022723"/>
    </source>
</evidence>
<dbReference type="Proteomes" id="UP000008672">
    <property type="component" value="Unassembled WGS sequence"/>
</dbReference>
<keyword evidence="7 10" id="KW-0863">Zinc-finger</keyword>
<keyword evidence="2" id="KW-0963">Cytoplasm</keyword>
<feature type="domain" description="FYVE-type" evidence="12">
    <location>
        <begin position="85"/>
        <end position="145"/>
    </location>
</feature>
<dbReference type="GO" id="GO:0005737">
    <property type="term" value="C:cytoplasm"/>
    <property type="evidence" value="ECO:0007669"/>
    <property type="project" value="TreeGrafter"/>
</dbReference>
<evidence type="ECO:0000256" key="9">
    <source>
        <dbReference type="ARBA" id="ARBA00023212"/>
    </source>
</evidence>
<reference evidence="13" key="3">
    <citation type="submission" date="2025-09" db="UniProtKB">
        <authorList>
            <consortium name="Ensembl"/>
        </authorList>
    </citation>
    <scope>IDENTIFICATION</scope>
</reference>
<keyword evidence="5" id="KW-0479">Metal-binding</keyword>
<evidence type="ECO:0000256" key="6">
    <source>
        <dbReference type="ARBA" id="ARBA00022737"/>
    </source>
</evidence>
<dbReference type="EMBL" id="AFYH01065391">
    <property type="status" value="NOT_ANNOTATED_CDS"/>
    <property type="molecule type" value="Genomic_DNA"/>
</dbReference>
<keyword evidence="14" id="KW-1185">Reference proteome</keyword>
<feature type="domain" description="PH" evidence="11">
    <location>
        <begin position="1"/>
        <end position="45"/>
    </location>
</feature>
<dbReference type="Gene3D" id="2.30.29.30">
    <property type="entry name" value="Pleckstrin-homology domain (PH domain)/Phosphotyrosine-binding domain (PTB)"/>
    <property type="match status" value="2"/>
</dbReference>
<dbReference type="InterPro" id="IPR013083">
    <property type="entry name" value="Znf_RING/FYVE/PHD"/>
</dbReference>
<keyword evidence="3" id="KW-0597">Phosphoprotein</keyword>
<dbReference type="Pfam" id="PF00169">
    <property type="entry name" value="PH"/>
    <property type="match status" value="1"/>
</dbReference>
<reference evidence="14" key="1">
    <citation type="submission" date="2011-08" db="EMBL/GenBank/DDBJ databases">
        <title>The draft genome of Latimeria chalumnae.</title>
        <authorList>
            <person name="Di Palma F."/>
            <person name="Alfoldi J."/>
            <person name="Johnson J."/>
            <person name="Berlin A."/>
            <person name="Gnerre S."/>
            <person name="Jaffe D."/>
            <person name="MacCallum I."/>
            <person name="Young S."/>
            <person name="Walker B.J."/>
            <person name="Lander E."/>
            <person name="Lindblad-Toh K."/>
        </authorList>
    </citation>
    <scope>NUCLEOTIDE SEQUENCE [LARGE SCALE GENOMIC DNA]</scope>
    <source>
        <strain evidence="14">Wild caught</strain>
    </source>
</reference>
<evidence type="ECO:0000256" key="7">
    <source>
        <dbReference type="ARBA" id="ARBA00022771"/>
    </source>
</evidence>
<dbReference type="CDD" id="cd13236">
    <property type="entry name" value="PH2_FGD1-4"/>
    <property type="match status" value="1"/>
</dbReference>
<dbReference type="SUPFAM" id="SSF50729">
    <property type="entry name" value="PH domain-like"/>
    <property type="match status" value="2"/>
</dbReference>
<dbReference type="HOGENOM" id="CLU_065587_0_0_1"/>
<protein>
    <recommendedName>
        <fullName evidence="15">FYVE, RhoGEF and PH domain containing 1</fullName>
    </recommendedName>
</protein>
<dbReference type="Pfam" id="PF01363">
    <property type="entry name" value="FYVE"/>
    <property type="match status" value="1"/>
</dbReference>
<dbReference type="InterPro" id="IPR035941">
    <property type="entry name" value="FGD1-4_PH2"/>
</dbReference>
<dbReference type="GO" id="GO:0007010">
    <property type="term" value="P:cytoskeleton organization"/>
    <property type="evidence" value="ECO:0007669"/>
    <property type="project" value="TreeGrafter"/>
</dbReference>
<dbReference type="Ensembl" id="ENSLACT00000011022.1">
    <property type="protein sequence ID" value="ENSLACP00000010941.1"/>
    <property type="gene ID" value="ENSLACG00000009626.1"/>
</dbReference>
<dbReference type="SMART" id="SM00233">
    <property type="entry name" value="PH"/>
    <property type="match status" value="1"/>
</dbReference>
<keyword evidence="9" id="KW-0206">Cytoskeleton</keyword>
<feature type="domain" description="PH" evidence="11">
    <location>
        <begin position="171"/>
        <end position="268"/>
    </location>
</feature>
<evidence type="ECO:0000256" key="1">
    <source>
        <dbReference type="ARBA" id="ARBA00004245"/>
    </source>
</evidence>